<reference evidence="9" key="2">
    <citation type="submission" date="2025-09" db="UniProtKB">
        <authorList>
            <consortium name="Ensembl"/>
        </authorList>
    </citation>
    <scope>IDENTIFICATION</scope>
</reference>
<dbReference type="InterPro" id="IPR043034">
    <property type="entry name" value="DNA_pol_alpha_B_N_sf"/>
</dbReference>
<dbReference type="Gene3D" id="1.10.8.530">
    <property type="entry name" value="DNA polymerase alpha-primase, subunit B, N-terminal domain"/>
    <property type="match status" value="1"/>
</dbReference>
<organism evidence="9 10">
    <name type="scientific">Oncorhynchus kisutch</name>
    <name type="common">Coho salmon</name>
    <name type="synonym">Salmo kisutch</name>
    <dbReference type="NCBI Taxonomy" id="8019"/>
    <lineage>
        <taxon>Eukaryota</taxon>
        <taxon>Metazoa</taxon>
        <taxon>Chordata</taxon>
        <taxon>Craniata</taxon>
        <taxon>Vertebrata</taxon>
        <taxon>Euteleostomi</taxon>
        <taxon>Actinopterygii</taxon>
        <taxon>Neopterygii</taxon>
        <taxon>Teleostei</taxon>
        <taxon>Protacanthopterygii</taxon>
        <taxon>Salmoniformes</taxon>
        <taxon>Salmonidae</taxon>
        <taxon>Salmoninae</taxon>
        <taxon>Oncorhynchus</taxon>
    </lineage>
</organism>
<dbReference type="InterPro" id="IPR016722">
    <property type="entry name" value="DNA_pol_alpha_bsu"/>
</dbReference>
<reference evidence="9" key="1">
    <citation type="submission" date="2025-08" db="UniProtKB">
        <authorList>
            <consortium name="Ensembl"/>
        </authorList>
    </citation>
    <scope>IDENTIFICATION</scope>
</reference>
<keyword evidence="4" id="KW-0235">DNA replication</keyword>
<dbReference type="InterPro" id="IPR013627">
    <property type="entry name" value="Pol_alpha_B_N"/>
</dbReference>
<protein>
    <recommendedName>
        <fullName evidence="3">DNA polymerase alpha subunit B</fullName>
    </recommendedName>
</protein>
<feature type="domain" description="DNA polymerase alpha subunit B OB" evidence="8">
    <location>
        <begin position="173"/>
        <end position="277"/>
    </location>
</feature>
<evidence type="ECO:0000256" key="2">
    <source>
        <dbReference type="ARBA" id="ARBA00007299"/>
    </source>
</evidence>
<feature type="domain" description="DNA polymerase alpha subunit B N-terminal" evidence="7">
    <location>
        <begin position="8"/>
        <end position="74"/>
    </location>
</feature>
<dbReference type="Pfam" id="PF08418">
    <property type="entry name" value="Pol_alpha_B_N"/>
    <property type="match status" value="1"/>
</dbReference>
<sequence>MALVNADRIKSELNTFDIDCGDDILDKSKLLEQCLCNRLQGDEIVLEWVAFSTTKGGLKLSLNTLEQFEHEGSQKRALTTPEHPQSKRSAALIASPSLLLCSASFFPSVTPSQKYSQRGGRGEVVSTFGAVQGTRWAGRKGQTNGVQLELLEGSEDSLINNYKYMFQRLRDVRNVLTEKIEELGEELRTNFNIEEFSPVSLPAQDSVIVLGQVCCDSNGKLNSQSVLLEAGPEQGGRQVPVDLSELRDYSLFPGQVVVMEGMNTSGKKFVASKLFEGVPLPFYSTPIKQEMDMDIPDVPEQFLVMVACGPYTPSDGLTFDPLVDLINVIARDRPDVCILLGPFVDSKHEQIEKSLVTETFDAIFSRCVGSIVEGTKGVGCRLVFVPSQRDVHHHFIYPQPPFILPDLSKDDAKRMTLVPDPCTLLIDGVTFVHVCSVPNLYIVSRWCSQIFSRILKHMLTQRNYYPLYPPVEEVNMDYEKFQGYGQMPLSPDVLIVPSELRFFIKDVIGCVCVNPGRLTKGQVGGTYGRLLIQRSAPSIDGKRVSPCVAGQVVKI</sequence>
<dbReference type="GO" id="GO:0006270">
    <property type="term" value="P:DNA replication initiation"/>
    <property type="evidence" value="ECO:0007669"/>
    <property type="project" value="TreeGrafter"/>
</dbReference>
<dbReference type="InterPro" id="IPR054300">
    <property type="entry name" value="OB_DPOA2"/>
</dbReference>
<evidence type="ECO:0000259" key="8">
    <source>
        <dbReference type="Pfam" id="PF22062"/>
    </source>
</evidence>
<keyword evidence="10" id="KW-1185">Reference proteome</keyword>
<dbReference type="GO" id="GO:0003677">
    <property type="term" value="F:DNA binding"/>
    <property type="evidence" value="ECO:0007669"/>
    <property type="project" value="InterPro"/>
</dbReference>
<dbReference type="Proteomes" id="UP000694557">
    <property type="component" value="Unassembled WGS sequence"/>
</dbReference>
<dbReference type="GO" id="GO:0005658">
    <property type="term" value="C:alpha DNA polymerase:primase complex"/>
    <property type="evidence" value="ECO:0007669"/>
    <property type="project" value="TreeGrafter"/>
</dbReference>
<evidence type="ECO:0000259" key="7">
    <source>
        <dbReference type="Pfam" id="PF08418"/>
    </source>
</evidence>
<dbReference type="Ensembl" id="ENSOKIT00005090139.1">
    <property type="protein sequence ID" value="ENSOKIP00005084369.1"/>
    <property type="gene ID" value="ENSOKIG00005035504.1"/>
</dbReference>
<proteinExistence type="inferred from homology"/>
<dbReference type="AlphaFoldDB" id="A0A8C7JC51"/>
<evidence type="ECO:0000256" key="1">
    <source>
        <dbReference type="ARBA" id="ARBA00004123"/>
    </source>
</evidence>
<dbReference type="PANTHER" id="PTHR23061">
    <property type="entry name" value="DNA POLYMERASE 2 ALPHA 70 KDA SUBUNIT"/>
    <property type="match status" value="1"/>
</dbReference>
<dbReference type="PIRSF" id="PIRSF018300">
    <property type="entry name" value="DNA_pol_alph_2"/>
    <property type="match status" value="1"/>
</dbReference>
<accession>A0A8C7JC51</accession>
<dbReference type="PANTHER" id="PTHR23061:SF12">
    <property type="entry name" value="DNA POLYMERASE ALPHA SUBUNIT B"/>
    <property type="match status" value="1"/>
</dbReference>
<dbReference type="InterPro" id="IPR007185">
    <property type="entry name" value="DNA_pol_a/d/e_bsu"/>
</dbReference>
<evidence type="ECO:0000256" key="5">
    <source>
        <dbReference type="ARBA" id="ARBA00023242"/>
    </source>
</evidence>
<dbReference type="GeneTree" id="ENSGT00390000016784"/>
<evidence type="ECO:0000313" key="9">
    <source>
        <dbReference type="Ensembl" id="ENSOKIP00005084369.1"/>
    </source>
</evidence>
<dbReference type="Gene3D" id="3.60.21.60">
    <property type="match status" value="1"/>
</dbReference>
<name>A0A8C7JC51_ONCKI</name>
<evidence type="ECO:0000313" key="10">
    <source>
        <dbReference type="Proteomes" id="UP000694557"/>
    </source>
</evidence>
<dbReference type="Pfam" id="PF22062">
    <property type="entry name" value="OB_DPOA2"/>
    <property type="match status" value="1"/>
</dbReference>
<dbReference type="FunFam" id="3.60.21.60:FF:000003">
    <property type="entry name" value="DNA polymerase alpha subunit B"/>
    <property type="match status" value="1"/>
</dbReference>
<gene>
    <name evidence="9" type="primary">pola2</name>
</gene>
<keyword evidence="5" id="KW-0539">Nucleus</keyword>
<comment type="similarity">
    <text evidence="2">Belongs to the DNA polymerase alpha subunit B family.</text>
</comment>
<feature type="domain" description="DNA polymerase alpha/delta/epsilon subunit B" evidence="6">
    <location>
        <begin position="304"/>
        <end position="505"/>
    </location>
</feature>
<comment type="subcellular location">
    <subcellularLocation>
        <location evidence="1">Nucleus</location>
    </subcellularLocation>
</comment>
<evidence type="ECO:0000256" key="4">
    <source>
        <dbReference type="ARBA" id="ARBA00022705"/>
    </source>
</evidence>
<evidence type="ECO:0000259" key="6">
    <source>
        <dbReference type="Pfam" id="PF04042"/>
    </source>
</evidence>
<evidence type="ECO:0000256" key="3">
    <source>
        <dbReference type="ARBA" id="ARBA00018596"/>
    </source>
</evidence>
<dbReference type="Pfam" id="PF04042">
    <property type="entry name" value="DNA_pol_E_B"/>
    <property type="match status" value="1"/>
</dbReference>